<feature type="domain" description="CCHC-type" evidence="3">
    <location>
        <begin position="321"/>
        <end position="336"/>
    </location>
</feature>
<keyword evidence="1" id="KW-0479">Metal-binding</keyword>
<feature type="domain" description="CCHC-type" evidence="3">
    <location>
        <begin position="83"/>
        <end position="99"/>
    </location>
</feature>
<accession>A0A8H6F8B5</accession>
<reference evidence="4 5" key="1">
    <citation type="journal article" date="2020" name="Genomics">
        <title>Complete, high-quality genomes from long-read metagenomic sequencing of two wolf lichen thalli reveals enigmatic genome architecture.</title>
        <authorList>
            <person name="McKenzie S.K."/>
            <person name="Walston R.F."/>
            <person name="Allen J.L."/>
        </authorList>
    </citation>
    <scope>NUCLEOTIDE SEQUENCE [LARGE SCALE GENOMIC DNA]</scope>
    <source>
        <strain evidence="4">WasteWater1</strain>
    </source>
</reference>
<dbReference type="RefSeq" id="XP_037147794.1">
    <property type="nucleotide sequence ID" value="XM_037296613.1"/>
</dbReference>
<dbReference type="InterPro" id="IPR051714">
    <property type="entry name" value="Znf_CCHC_NABP"/>
</dbReference>
<evidence type="ECO:0000313" key="5">
    <source>
        <dbReference type="Proteomes" id="UP000593566"/>
    </source>
</evidence>
<name>A0A8H6F8B5_9LECA</name>
<gene>
    <name evidence="4" type="ORF">HO133_005706</name>
</gene>
<keyword evidence="5" id="KW-1185">Reference proteome</keyword>
<dbReference type="Proteomes" id="UP000593566">
    <property type="component" value="Unassembled WGS sequence"/>
</dbReference>
<evidence type="ECO:0000313" key="4">
    <source>
        <dbReference type="EMBL" id="KAF6218359.1"/>
    </source>
</evidence>
<sequence length="469" mass="50480">MSDWNAAAGGAEWDSGAGAAGNAWTDGVDAGASAGGDFGTTNGDATQKGAGAGGDFTCRRCGEAGHMARQCPTAPEGSGNDGKCFNCGEEGHSKVDCPNPRVFKGTCRICEKEGHPASECPDKPPPKCFNCKQEGHQTSECKANRVFDTSRVADMSAEDAWEALQKADEERELEDFREVRGNKRCLYKRNINFSHQAFRVYTKVASDATYDELETAFRVNNFNTYLIATENELLKTHTYVNLQGELDKTYKVGFHLSPKPKRETAKQGWPETPEENLERLKDAGLPMERGIPKCIRCDELGHTARACPEEAVENTDRVQVKCVNCEEVGHRARDCPTPRVDRFACRNCKWDISAKTAPSLVTIAKSSVLIVTKVCRRASYACTELHFADKKAVGHTKVRCKEPIREVDDGGFGAGGDTGGFDAPVSGEDFAAPAAGGVDEWAAGSGGATDEWGTAPAATTVGGGGQDNW</sequence>
<keyword evidence="1" id="KW-0863">Zinc-finger</keyword>
<feature type="domain" description="CCHC-type" evidence="3">
    <location>
        <begin position="293"/>
        <end position="309"/>
    </location>
</feature>
<feature type="domain" description="CCHC-type" evidence="3">
    <location>
        <begin position="127"/>
        <end position="142"/>
    </location>
</feature>
<dbReference type="Gene3D" id="4.10.60.10">
    <property type="entry name" value="Zinc finger, CCHC-type"/>
    <property type="match status" value="4"/>
</dbReference>
<dbReference type="GeneID" id="59334111"/>
<dbReference type="Pfam" id="PF00098">
    <property type="entry name" value="zf-CCHC"/>
    <property type="match status" value="4"/>
</dbReference>
<comment type="caution">
    <text evidence="4">The sequence shown here is derived from an EMBL/GenBank/DDBJ whole genome shotgun (WGS) entry which is preliminary data.</text>
</comment>
<dbReference type="GO" id="GO:0003676">
    <property type="term" value="F:nucleic acid binding"/>
    <property type="evidence" value="ECO:0007669"/>
    <property type="project" value="InterPro"/>
</dbReference>
<protein>
    <recommendedName>
        <fullName evidence="3">CCHC-type domain-containing protein</fullName>
    </recommendedName>
</protein>
<keyword evidence="1" id="KW-0862">Zinc</keyword>
<dbReference type="SUPFAM" id="SSF57756">
    <property type="entry name" value="Retrovirus zinc finger-like domains"/>
    <property type="match status" value="4"/>
</dbReference>
<dbReference type="PANTHER" id="PTHR23002">
    <property type="entry name" value="ZINC FINGER CCHC DOMAIN CONTAINING PROTEIN"/>
    <property type="match status" value="1"/>
</dbReference>
<dbReference type="AlphaFoldDB" id="A0A8H6F8B5"/>
<evidence type="ECO:0000256" key="1">
    <source>
        <dbReference type="PROSITE-ProRule" id="PRU00047"/>
    </source>
</evidence>
<dbReference type="GO" id="GO:0008270">
    <property type="term" value="F:zinc ion binding"/>
    <property type="evidence" value="ECO:0007669"/>
    <property type="project" value="UniProtKB-KW"/>
</dbReference>
<feature type="region of interest" description="Disordered" evidence="2">
    <location>
        <begin position="1"/>
        <end position="22"/>
    </location>
</feature>
<evidence type="ECO:0000259" key="3">
    <source>
        <dbReference type="PROSITE" id="PS50158"/>
    </source>
</evidence>
<dbReference type="SMART" id="SM00343">
    <property type="entry name" value="ZnF_C2HC"/>
    <property type="match status" value="6"/>
</dbReference>
<dbReference type="EMBL" id="JACCJB010000022">
    <property type="protein sequence ID" value="KAF6218359.1"/>
    <property type="molecule type" value="Genomic_DNA"/>
</dbReference>
<proteinExistence type="predicted"/>
<feature type="region of interest" description="Disordered" evidence="2">
    <location>
        <begin position="442"/>
        <end position="469"/>
    </location>
</feature>
<feature type="domain" description="CCHC-type" evidence="3">
    <location>
        <begin position="58"/>
        <end position="72"/>
    </location>
</feature>
<dbReference type="InterPro" id="IPR036875">
    <property type="entry name" value="Znf_CCHC_sf"/>
</dbReference>
<dbReference type="PROSITE" id="PS50158">
    <property type="entry name" value="ZF_CCHC"/>
    <property type="match status" value="5"/>
</dbReference>
<organism evidence="4 5">
    <name type="scientific">Letharia lupina</name>
    <dbReference type="NCBI Taxonomy" id="560253"/>
    <lineage>
        <taxon>Eukaryota</taxon>
        <taxon>Fungi</taxon>
        <taxon>Dikarya</taxon>
        <taxon>Ascomycota</taxon>
        <taxon>Pezizomycotina</taxon>
        <taxon>Lecanoromycetes</taxon>
        <taxon>OSLEUM clade</taxon>
        <taxon>Lecanoromycetidae</taxon>
        <taxon>Lecanorales</taxon>
        <taxon>Lecanorineae</taxon>
        <taxon>Parmeliaceae</taxon>
        <taxon>Letharia</taxon>
    </lineage>
</organism>
<dbReference type="InterPro" id="IPR001878">
    <property type="entry name" value="Znf_CCHC"/>
</dbReference>
<evidence type="ECO:0000256" key="2">
    <source>
        <dbReference type="SAM" id="MobiDB-lite"/>
    </source>
</evidence>